<dbReference type="SMART" id="SM00926">
    <property type="entry name" value="Molybdop_Fe4S4"/>
    <property type="match status" value="1"/>
</dbReference>
<protein>
    <recommendedName>
        <fullName evidence="5">nitrate reductase (quinone)</fullName>
        <ecNumber evidence="5">1.7.5.1</ecNumber>
    </recommendedName>
</protein>
<dbReference type="NCBIfam" id="TIGR01580">
    <property type="entry name" value="narG"/>
    <property type="match status" value="1"/>
</dbReference>
<keyword evidence="13" id="KW-0408">Iron</keyword>
<keyword evidence="15" id="KW-0534">Nitrate assimilation</keyword>
<dbReference type="CDD" id="cd02776">
    <property type="entry name" value="MopB_CT_Nitrate-R-NarG-like"/>
    <property type="match status" value="1"/>
</dbReference>
<keyword evidence="7" id="KW-1003">Cell membrane</keyword>
<dbReference type="Gene3D" id="3.40.50.12440">
    <property type="match status" value="1"/>
</dbReference>
<evidence type="ECO:0000256" key="2">
    <source>
        <dbReference type="ARBA" id="ARBA00001966"/>
    </source>
</evidence>
<accession>A0ABS0DDI7</accession>
<evidence type="ECO:0000256" key="9">
    <source>
        <dbReference type="ARBA" id="ARBA00022505"/>
    </source>
</evidence>
<comment type="catalytic activity">
    <reaction evidence="17">
        <text>nitrate + a quinol = a quinone + nitrite + H2O</text>
        <dbReference type="Rhea" id="RHEA:56144"/>
        <dbReference type="ChEBI" id="CHEBI:15377"/>
        <dbReference type="ChEBI" id="CHEBI:16301"/>
        <dbReference type="ChEBI" id="CHEBI:17632"/>
        <dbReference type="ChEBI" id="CHEBI:24646"/>
        <dbReference type="ChEBI" id="CHEBI:132124"/>
        <dbReference type="EC" id="1.7.5.1"/>
    </reaction>
</comment>
<evidence type="ECO:0000256" key="1">
    <source>
        <dbReference type="ARBA" id="ARBA00001942"/>
    </source>
</evidence>
<gene>
    <name evidence="19" type="ORF">IU449_10530</name>
</gene>
<dbReference type="Pfam" id="PF01568">
    <property type="entry name" value="Molydop_binding"/>
    <property type="match status" value="1"/>
</dbReference>
<proteinExistence type="inferred from homology"/>
<evidence type="ECO:0000313" key="20">
    <source>
        <dbReference type="Proteomes" id="UP000707731"/>
    </source>
</evidence>
<dbReference type="RefSeq" id="WP_195001642.1">
    <property type="nucleotide sequence ID" value="NZ_JADLQN010000001.1"/>
</dbReference>
<dbReference type="EMBL" id="JADLQN010000001">
    <property type="protein sequence ID" value="MBF6354974.1"/>
    <property type="molecule type" value="Genomic_DNA"/>
</dbReference>
<keyword evidence="12 19" id="KW-0560">Oxidoreductase</keyword>
<dbReference type="SUPFAM" id="SSF50692">
    <property type="entry name" value="ADC-like"/>
    <property type="match status" value="1"/>
</dbReference>
<dbReference type="InterPro" id="IPR037943">
    <property type="entry name" value="MopB_CT_Nitrate-R-NarG-like"/>
</dbReference>
<dbReference type="InterPro" id="IPR006657">
    <property type="entry name" value="MoPterin_dinucl-bd_dom"/>
</dbReference>
<comment type="cofactor">
    <cofactor evidence="2">
        <name>[4Fe-4S] cluster</name>
        <dbReference type="ChEBI" id="CHEBI:49883"/>
    </cofactor>
</comment>
<dbReference type="PANTHER" id="PTHR43105">
    <property type="entry name" value="RESPIRATORY NITRATE REDUCTASE"/>
    <property type="match status" value="1"/>
</dbReference>
<evidence type="ECO:0000256" key="13">
    <source>
        <dbReference type="ARBA" id="ARBA00023004"/>
    </source>
</evidence>
<evidence type="ECO:0000256" key="15">
    <source>
        <dbReference type="ARBA" id="ARBA00023063"/>
    </source>
</evidence>
<comment type="similarity">
    <text evidence="4">Belongs to the prokaryotic molybdopterin-containing oxidoreductase family.</text>
</comment>
<keyword evidence="16" id="KW-0472">Membrane</keyword>
<dbReference type="SUPFAM" id="SSF53706">
    <property type="entry name" value="Formate dehydrogenase/DMSO reductase, domains 1-3"/>
    <property type="match status" value="1"/>
</dbReference>
<keyword evidence="9" id="KW-0500">Molybdenum</keyword>
<evidence type="ECO:0000256" key="14">
    <source>
        <dbReference type="ARBA" id="ARBA00023014"/>
    </source>
</evidence>
<evidence type="ECO:0000313" key="19">
    <source>
        <dbReference type="EMBL" id="MBF6354974.1"/>
    </source>
</evidence>
<dbReference type="PANTHER" id="PTHR43105:SF2">
    <property type="entry name" value="RESPIRATORY NITRATE REDUCTASE 2 ALPHA CHAIN"/>
    <property type="match status" value="1"/>
</dbReference>
<dbReference type="Pfam" id="PF00384">
    <property type="entry name" value="Molybdopterin"/>
    <property type="match status" value="1"/>
</dbReference>
<evidence type="ECO:0000256" key="16">
    <source>
        <dbReference type="ARBA" id="ARBA00023136"/>
    </source>
</evidence>
<dbReference type="EC" id="1.7.5.1" evidence="5"/>
<sequence length="1251" mass="138257">MAGSRKGAPAPQLDTELTDALVRTRRFFNRTLRTGTEVSPDLRAMYQSGGRAADQFYRDRWSHDKVVRSTHGVNCTGSCSWKIYVKDGIITWETQQTDYPSVGPDKPEYEPRGCPRGAAFSWYTYSPTRVRYPYVRGVLLEMYREAKARTGDPVAAWAEIVEDPEKARRYKSARGKGGLVRASWDEAAEIVAAAHVHTIAAYGPDRVAGFSPIPAMSMVSHASGARFVSLLGGTMLSFYDWYADLPVASPQVFGDQTDVPESGDWWDAGYLIMWGSNLPVTRTPDAHWMAEARYRGQKVIAVSPDYADNVKFADEWLAPVPGTDGALALAMGHVVLREFFVDRQVSYFTDYVRRFTDLPFLVRIDEHDGGYRPGKFLTAADLGEVRPGDEARRTVAGDDTAHDNAEFKTVLLDDATGRPVVPNGSLGFRYGDQGAGRWNLRLGEVVPRLTVLGEEAVTVTLPRFDSADGSPALLRRGVPVTRVNGHLVTTVFDLLLAQYGVRRDGLPGQWPTGYDDPSEPCTPAWQEKITGVPAAAAARIGREFAANAEESRGRSMIVMGAGTNHWFHSDTIYRAFLTLTTLTGCQGVNGGGWAHYVGQEKCRPVTGWSQLAFALDWTRPPRQMIQTAYWYLHTDQFRYDPFGADTLSAAHADGQLAGMSTADVIAQAARLGWMPSYPTFDRNPLDIAVAAERLGVPVGEYIVGELRAGRLRFACEDPDAPANFPRVLTVWRANLLGSSGKGNEYFLEHLLGTDSSLRASEAPPGARPRDVVWQEQAPRGKLDLLLCLDFRMTSTTVFSDVVLPAATWYEKHDLNTTDMHPFVHSFNPAIAPPWQTRTDWDAFQTIAETFSALARDRLGVRKDAVAVPLLHDTPDELATPHGRVADWRDGEHEPVPGKNMPKFVVVERDYGAVADKMRALGPLADTLGATTKGITYDLEREVAYLREKNGTIRGGPADGRPSLLRDVHACEAILALSGTTNGHLATQGFRALERRTGTELADLAAEHEGKRITFADTQAAPVPVITSPEWSGSETGGRRYSPFTINVERDKPWHTLTGRQHFYLDHDWMSELGENLPVFRPPLSMHELFGEPGVGETGELGIAVRYLTPHSKWSIHSEYQDNLFMLSLSRGGPTIWMSPLDAAKVGIADNDWIEAVNRNGVVVARAIVSHRMPEGTVYMYHAQERLIDVPLSETTGRRGGIHNSLTRLLVKPSHLIGGYAQLSFAFNYLGPTGNQRDEVTVIRKRSQEVSY</sequence>
<dbReference type="InterPro" id="IPR050123">
    <property type="entry name" value="Prok_molybdopt-oxidoreductase"/>
</dbReference>
<dbReference type="InterPro" id="IPR006656">
    <property type="entry name" value="Mopterin_OxRdtase"/>
</dbReference>
<reference evidence="19 20" key="1">
    <citation type="submission" date="2020-10" db="EMBL/GenBank/DDBJ databases">
        <title>Identification of Nocardia species via Next-generation sequencing and recognition of intraspecies genetic diversity.</title>
        <authorList>
            <person name="Li P."/>
            <person name="Li P."/>
            <person name="Lu B."/>
        </authorList>
    </citation>
    <scope>NUCLEOTIDE SEQUENCE [LARGE SCALE GENOMIC DNA]</scope>
    <source>
        <strain evidence="19 20">BJ06-0143</strain>
    </source>
</reference>
<dbReference type="CDD" id="cd02750">
    <property type="entry name" value="MopB_Nitrate-R-NarG-like"/>
    <property type="match status" value="1"/>
</dbReference>
<evidence type="ECO:0000256" key="3">
    <source>
        <dbReference type="ARBA" id="ARBA00004202"/>
    </source>
</evidence>
<dbReference type="InterPro" id="IPR027467">
    <property type="entry name" value="MopterinOxRdtase_cofactor_BS"/>
</dbReference>
<evidence type="ECO:0000259" key="18">
    <source>
        <dbReference type="PROSITE" id="PS51669"/>
    </source>
</evidence>
<evidence type="ECO:0000256" key="7">
    <source>
        <dbReference type="ARBA" id="ARBA00022475"/>
    </source>
</evidence>
<dbReference type="InterPro" id="IPR006655">
    <property type="entry name" value="Mopterin_OxRdtase_prok_CS"/>
</dbReference>
<evidence type="ECO:0000256" key="11">
    <source>
        <dbReference type="ARBA" id="ARBA00022982"/>
    </source>
</evidence>
<keyword evidence="11" id="KW-0249">Electron transport</keyword>
<evidence type="ECO:0000256" key="12">
    <source>
        <dbReference type="ARBA" id="ARBA00023002"/>
    </source>
</evidence>
<evidence type="ECO:0000256" key="10">
    <source>
        <dbReference type="ARBA" id="ARBA00022723"/>
    </source>
</evidence>
<dbReference type="InterPro" id="IPR006963">
    <property type="entry name" value="Mopterin_OxRdtase_4Fe-4S_dom"/>
</dbReference>
<keyword evidence="8" id="KW-0004">4Fe-4S</keyword>
<dbReference type="Proteomes" id="UP000707731">
    <property type="component" value="Unassembled WGS sequence"/>
</dbReference>
<dbReference type="PROSITE" id="PS00490">
    <property type="entry name" value="MOLYBDOPTERIN_PROK_2"/>
    <property type="match status" value="1"/>
</dbReference>
<evidence type="ECO:0000256" key="6">
    <source>
        <dbReference type="ARBA" id="ARBA00022448"/>
    </source>
</evidence>
<evidence type="ECO:0000256" key="4">
    <source>
        <dbReference type="ARBA" id="ARBA00010312"/>
    </source>
</evidence>
<evidence type="ECO:0000256" key="17">
    <source>
        <dbReference type="ARBA" id="ARBA00048294"/>
    </source>
</evidence>
<keyword evidence="6" id="KW-0813">Transport</keyword>
<comment type="subcellular location">
    <subcellularLocation>
        <location evidence="3">Cell membrane</location>
        <topology evidence="3">Peripheral membrane protein</topology>
    </subcellularLocation>
</comment>
<name>A0ABS0DDI7_9NOCA</name>
<evidence type="ECO:0000256" key="5">
    <source>
        <dbReference type="ARBA" id="ARBA00012500"/>
    </source>
</evidence>
<dbReference type="InterPro" id="IPR006468">
    <property type="entry name" value="NarG"/>
</dbReference>
<dbReference type="GO" id="GO:0016491">
    <property type="term" value="F:oxidoreductase activity"/>
    <property type="evidence" value="ECO:0007669"/>
    <property type="project" value="UniProtKB-KW"/>
</dbReference>
<evidence type="ECO:0000256" key="8">
    <source>
        <dbReference type="ARBA" id="ARBA00022485"/>
    </source>
</evidence>
<dbReference type="InterPro" id="IPR009010">
    <property type="entry name" value="Asp_de-COase-like_dom_sf"/>
</dbReference>
<dbReference type="PROSITE" id="PS51669">
    <property type="entry name" value="4FE4S_MOW_BIS_MGD"/>
    <property type="match status" value="1"/>
</dbReference>
<feature type="domain" description="4Fe-4S Mo/W bis-MGD-type" evidence="18">
    <location>
        <begin position="64"/>
        <end position="128"/>
    </location>
</feature>
<organism evidence="19 20">
    <name type="scientific">Nocardia higoensis</name>
    <dbReference type="NCBI Taxonomy" id="228599"/>
    <lineage>
        <taxon>Bacteria</taxon>
        <taxon>Bacillati</taxon>
        <taxon>Actinomycetota</taxon>
        <taxon>Actinomycetes</taxon>
        <taxon>Mycobacteriales</taxon>
        <taxon>Nocardiaceae</taxon>
        <taxon>Nocardia</taxon>
    </lineage>
</organism>
<keyword evidence="20" id="KW-1185">Reference proteome</keyword>
<keyword evidence="14" id="KW-0411">Iron-sulfur</keyword>
<comment type="caution">
    <text evidence="19">The sequence shown here is derived from an EMBL/GenBank/DDBJ whole genome shotgun (WGS) entry which is preliminary data.</text>
</comment>
<comment type="cofactor">
    <cofactor evidence="1">
        <name>Mo-bis(molybdopterin guanine dinucleotide)</name>
        <dbReference type="ChEBI" id="CHEBI:60539"/>
    </cofactor>
</comment>
<dbReference type="PROSITE" id="PS00551">
    <property type="entry name" value="MOLYBDOPTERIN_PROK_1"/>
    <property type="match status" value="1"/>
</dbReference>
<keyword evidence="10" id="KW-0479">Metal-binding</keyword>